<keyword evidence="4" id="KW-0238">DNA-binding</keyword>
<accession>A0A8J5GFE1</accession>
<dbReference type="EMBL" id="JACMSC010000010">
    <property type="protein sequence ID" value="KAG6502579.1"/>
    <property type="molecule type" value="Genomic_DNA"/>
</dbReference>
<proteinExistence type="predicted"/>
<dbReference type="OrthoDB" id="2143914at2759"/>
<evidence type="ECO:0000256" key="7">
    <source>
        <dbReference type="ARBA" id="ARBA00023242"/>
    </source>
</evidence>
<dbReference type="Pfam" id="PF00249">
    <property type="entry name" value="Myb_DNA-binding"/>
    <property type="match status" value="2"/>
</dbReference>
<evidence type="ECO:0000256" key="5">
    <source>
        <dbReference type="ARBA" id="ARBA00023159"/>
    </source>
</evidence>
<protein>
    <submittedName>
        <fullName evidence="11">Uncharacterized protein</fullName>
    </submittedName>
</protein>
<dbReference type="CDD" id="cd00167">
    <property type="entry name" value="SANT"/>
    <property type="match status" value="2"/>
</dbReference>
<keyword evidence="12" id="KW-1185">Reference proteome</keyword>
<feature type="domain" description="HTH myb-type" evidence="10">
    <location>
        <begin position="63"/>
        <end position="117"/>
    </location>
</feature>
<feature type="domain" description="Myb-like" evidence="9">
    <location>
        <begin position="63"/>
        <end position="113"/>
    </location>
</feature>
<dbReference type="Proteomes" id="UP000734854">
    <property type="component" value="Unassembled WGS sequence"/>
</dbReference>
<evidence type="ECO:0000256" key="3">
    <source>
        <dbReference type="ARBA" id="ARBA00023015"/>
    </source>
</evidence>
<dbReference type="PROSITE" id="PS50090">
    <property type="entry name" value="MYB_LIKE"/>
    <property type="match status" value="2"/>
</dbReference>
<dbReference type="InterPro" id="IPR051953">
    <property type="entry name" value="Plant_SW-associated_TFs"/>
</dbReference>
<evidence type="ECO:0000256" key="1">
    <source>
        <dbReference type="ARBA" id="ARBA00004123"/>
    </source>
</evidence>
<keyword evidence="5" id="KW-0010">Activator</keyword>
<gene>
    <name evidence="11" type="ORF">ZIOFF_034863</name>
</gene>
<comment type="caution">
    <text evidence="11">The sequence shown here is derived from an EMBL/GenBank/DDBJ whole genome shotgun (WGS) entry which is preliminary data.</text>
</comment>
<feature type="domain" description="Myb-like" evidence="9">
    <location>
        <begin position="10"/>
        <end position="62"/>
    </location>
</feature>
<dbReference type="SMART" id="SM00717">
    <property type="entry name" value="SANT"/>
    <property type="match status" value="2"/>
</dbReference>
<keyword evidence="2" id="KW-0677">Repeat</keyword>
<keyword evidence="3" id="KW-0805">Transcription regulation</keyword>
<dbReference type="FunFam" id="1.10.10.60:FF:000077">
    <property type="entry name" value="MYB transcription factor"/>
    <property type="match status" value="1"/>
</dbReference>
<evidence type="ECO:0000259" key="10">
    <source>
        <dbReference type="PROSITE" id="PS51294"/>
    </source>
</evidence>
<dbReference type="GO" id="GO:0005634">
    <property type="term" value="C:nucleus"/>
    <property type="evidence" value="ECO:0007669"/>
    <property type="project" value="UniProtKB-SubCell"/>
</dbReference>
<dbReference type="PROSITE" id="PS51294">
    <property type="entry name" value="HTH_MYB"/>
    <property type="match status" value="2"/>
</dbReference>
<dbReference type="AlphaFoldDB" id="A0A8J5GFE1"/>
<comment type="subcellular location">
    <subcellularLocation>
        <location evidence="1">Nucleus</location>
    </subcellularLocation>
</comment>
<dbReference type="PANTHER" id="PTHR47997:SF11">
    <property type="entry name" value="TRANSCRIPTION FACTOR LAF1"/>
    <property type="match status" value="1"/>
</dbReference>
<reference evidence="11 12" key="1">
    <citation type="submission" date="2020-08" db="EMBL/GenBank/DDBJ databases">
        <title>Plant Genome Project.</title>
        <authorList>
            <person name="Zhang R.-G."/>
        </authorList>
    </citation>
    <scope>NUCLEOTIDE SEQUENCE [LARGE SCALE GENOMIC DNA]</scope>
    <source>
        <tissue evidence="11">Rhizome</tissue>
    </source>
</reference>
<dbReference type="GO" id="GO:0045893">
    <property type="term" value="P:positive regulation of DNA-templated transcription"/>
    <property type="evidence" value="ECO:0007669"/>
    <property type="project" value="UniProtKB-ARBA"/>
</dbReference>
<sequence length="242" mass="27349">MGCNMCEKPKVTNKKGLWSPDEDQKLKDYILKHGHGCWTSVALRAGLQRNGKSCRLRWMNYLRPGLKRCAFTAEEESTVMKLHAVMGNKWSQIAMHLPGRTDNEVKNHWNTYLRKKLPKVDNRKPNRVPDENKSPIPVSESNQQLPLPKLLFADWIPIFGDNGSSNLEGGGIMSHVRTESSSNSQVLSPELSQPDGVLGWQDSGICGGLQPMEQISDVNFHDLFALTEEAYTHFEFNQALLF</sequence>
<organism evidence="11 12">
    <name type="scientific">Zingiber officinale</name>
    <name type="common">Ginger</name>
    <name type="synonym">Amomum zingiber</name>
    <dbReference type="NCBI Taxonomy" id="94328"/>
    <lineage>
        <taxon>Eukaryota</taxon>
        <taxon>Viridiplantae</taxon>
        <taxon>Streptophyta</taxon>
        <taxon>Embryophyta</taxon>
        <taxon>Tracheophyta</taxon>
        <taxon>Spermatophyta</taxon>
        <taxon>Magnoliopsida</taxon>
        <taxon>Liliopsida</taxon>
        <taxon>Zingiberales</taxon>
        <taxon>Zingiberaceae</taxon>
        <taxon>Zingiber</taxon>
    </lineage>
</organism>
<dbReference type="InterPro" id="IPR017930">
    <property type="entry name" value="Myb_dom"/>
</dbReference>
<evidence type="ECO:0000256" key="6">
    <source>
        <dbReference type="ARBA" id="ARBA00023163"/>
    </source>
</evidence>
<evidence type="ECO:0000313" key="12">
    <source>
        <dbReference type="Proteomes" id="UP000734854"/>
    </source>
</evidence>
<evidence type="ECO:0000256" key="8">
    <source>
        <dbReference type="SAM" id="MobiDB-lite"/>
    </source>
</evidence>
<evidence type="ECO:0000259" key="9">
    <source>
        <dbReference type="PROSITE" id="PS50090"/>
    </source>
</evidence>
<evidence type="ECO:0000256" key="4">
    <source>
        <dbReference type="ARBA" id="ARBA00023125"/>
    </source>
</evidence>
<feature type="compositionally biased region" description="Basic and acidic residues" evidence="8">
    <location>
        <begin position="120"/>
        <end position="133"/>
    </location>
</feature>
<dbReference type="GO" id="GO:0003677">
    <property type="term" value="F:DNA binding"/>
    <property type="evidence" value="ECO:0007669"/>
    <property type="project" value="UniProtKB-KW"/>
</dbReference>
<evidence type="ECO:0000313" key="11">
    <source>
        <dbReference type="EMBL" id="KAG6502579.1"/>
    </source>
</evidence>
<keyword evidence="6" id="KW-0804">Transcription</keyword>
<feature type="domain" description="HTH myb-type" evidence="10">
    <location>
        <begin position="14"/>
        <end position="62"/>
    </location>
</feature>
<dbReference type="PANTHER" id="PTHR47997">
    <property type="entry name" value="MYB DOMAIN PROTEIN 55"/>
    <property type="match status" value="1"/>
</dbReference>
<keyword evidence="7" id="KW-0539">Nucleus</keyword>
<dbReference type="InterPro" id="IPR001005">
    <property type="entry name" value="SANT/Myb"/>
</dbReference>
<name>A0A8J5GFE1_ZINOF</name>
<evidence type="ECO:0000256" key="2">
    <source>
        <dbReference type="ARBA" id="ARBA00022737"/>
    </source>
</evidence>
<feature type="region of interest" description="Disordered" evidence="8">
    <location>
        <begin position="120"/>
        <end position="141"/>
    </location>
</feature>